<dbReference type="EMBL" id="QEAM01000172">
    <property type="protein sequence ID" value="TPX44675.1"/>
    <property type="molecule type" value="Genomic_DNA"/>
</dbReference>
<evidence type="ECO:0000313" key="4">
    <source>
        <dbReference type="EMBL" id="TPX44675.1"/>
    </source>
</evidence>
<feature type="compositionally biased region" description="Polar residues" evidence="2">
    <location>
        <begin position="26"/>
        <end position="43"/>
    </location>
</feature>
<feature type="compositionally biased region" description="Basic and acidic residues" evidence="2">
    <location>
        <begin position="602"/>
        <end position="621"/>
    </location>
</feature>
<evidence type="ECO:0000313" key="3">
    <source>
        <dbReference type="EMBL" id="TPX42994.1"/>
    </source>
</evidence>
<keyword evidence="5" id="KW-1185">Reference proteome</keyword>
<proteinExistence type="predicted"/>
<dbReference type="PROSITE" id="PS50005">
    <property type="entry name" value="TPR"/>
    <property type="match status" value="1"/>
</dbReference>
<keyword evidence="1" id="KW-0802">TPR repeat</keyword>
<comment type="caution">
    <text evidence="3">The sequence shown here is derived from an EMBL/GenBank/DDBJ whole genome shotgun (WGS) entry which is preliminary data.</text>
</comment>
<accession>A0A507CUY3</accession>
<reference evidence="5 6" key="1">
    <citation type="journal article" date="2019" name="Sci. Rep.">
        <title>Comparative genomics of chytrid fungi reveal insights into the obligate biotrophic and pathogenic lifestyle of Synchytrium endobioticum.</title>
        <authorList>
            <person name="van de Vossenberg B.T.L.H."/>
            <person name="Warris S."/>
            <person name="Nguyen H.D.T."/>
            <person name="van Gent-Pelzer M.P.E."/>
            <person name="Joly D.L."/>
            <person name="van de Geest H.C."/>
            <person name="Bonants P.J.M."/>
            <person name="Smith D.S."/>
            <person name="Levesque C.A."/>
            <person name="van der Lee T.A.J."/>
        </authorList>
    </citation>
    <scope>NUCLEOTIDE SEQUENCE [LARGE SCALE GENOMIC DNA]</scope>
    <source>
        <strain evidence="4 6">LEV6574</strain>
        <strain evidence="3 5">MB42</strain>
    </source>
</reference>
<dbReference type="AlphaFoldDB" id="A0A507CUY3"/>
<dbReference type="VEuPathDB" id="FungiDB:SeMB42_g04900"/>
<organism evidence="3 5">
    <name type="scientific">Synchytrium endobioticum</name>
    <dbReference type="NCBI Taxonomy" id="286115"/>
    <lineage>
        <taxon>Eukaryota</taxon>
        <taxon>Fungi</taxon>
        <taxon>Fungi incertae sedis</taxon>
        <taxon>Chytridiomycota</taxon>
        <taxon>Chytridiomycota incertae sedis</taxon>
        <taxon>Chytridiomycetes</taxon>
        <taxon>Synchytriales</taxon>
        <taxon>Synchytriaceae</taxon>
        <taxon>Synchytrium</taxon>
    </lineage>
</organism>
<feature type="compositionally biased region" description="Basic and acidic residues" evidence="2">
    <location>
        <begin position="454"/>
        <end position="590"/>
    </location>
</feature>
<feature type="region of interest" description="Disordered" evidence="2">
    <location>
        <begin position="354"/>
        <end position="658"/>
    </location>
</feature>
<evidence type="ECO:0000256" key="2">
    <source>
        <dbReference type="SAM" id="MobiDB-lite"/>
    </source>
</evidence>
<feature type="compositionally biased region" description="Basic and acidic residues" evidence="2">
    <location>
        <begin position="382"/>
        <end position="411"/>
    </location>
</feature>
<gene>
    <name evidence="4" type="ORF">SeLEV6574_g04353</name>
    <name evidence="3" type="ORF">SeMB42_g04900</name>
</gene>
<feature type="repeat" description="TPR" evidence="1">
    <location>
        <begin position="289"/>
        <end position="322"/>
    </location>
</feature>
<feature type="compositionally biased region" description="Basic and acidic residues" evidence="2">
    <location>
        <begin position="781"/>
        <end position="796"/>
    </location>
</feature>
<dbReference type="STRING" id="286115.A0A507CUY3"/>
<feature type="compositionally biased region" description="Basic and acidic residues" evidence="2">
    <location>
        <begin position="803"/>
        <end position="817"/>
    </location>
</feature>
<evidence type="ECO:0000256" key="1">
    <source>
        <dbReference type="PROSITE-ProRule" id="PRU00339"/>
    </source>
</evidence>
<evidence type="ECO:0000313" key="6">
    <source>
        <dbReference type="Proteomes" id="UP000320475"/>
    </source>
</evidence>
<feature type="compositionally biased region" description="Basic residues" evidence="2">
    <location>
        <begin position="439"/>
        <end position="448"/>
    </location>
</feature>
<dbReference type="EMBL" id="QEAN01000213">
    <property type="protein sequence ID" value="TPX42994.1"/>
    <property type="molecule type" value="Genomic_DNA"/>
</dbReference>
<dbReference type="Proteomes" id="UP000320475">
    <property type="component" value="Unassembled WGS sequence"/>
</dbReference>
<feature type="compositionally biased region" description="Low complexity" evidence="2">
    <location>
        <begin position="714"/>
        <end position="727"/>
    </location>
</feature>
<dbReference type="SMART" id="SM00028">
    <property type="entry name" value="TPR"/>
    <property type="match status" value="1"/>
</dbReference>
<feature type="region of interest" description="Disordered" evidence="2">
    <location>
        <begin position="19"/>
        <end position="60"/>
    </location>
</feature>
<dbReference type="InterPro" id="IPR019734">
    <property type="entry name" value="TPR_rpt"/>
</dbReference>
<dbReference type="SUPFAM" id="SSF48452">
    <property type="entry name" value="TPR-like"/>
    <property type="match status" value="1"/>
</dbReference>
<dbReference type="InterPro" id="IPR011990">
    <property type="entry name" value="TPR-like_helical_dom_sf"/>
</dbReference>
<feature type="compositionally biased region" description="Basic and acidic residues" evidence="2">
    <location>
        <begin position="681"/>
        <end position="711"/>
    </location>
</feature>
<sequence>MAPKNRSVHRFLRSKYELTDALSLNPPGSTIGHPSTGGSQQRHQPPGLHQLLQSPRKPGIPNIISNSNNVNNQPMPQPGPAGIMSVGPHGVLHPHQMIPAMLQAQQPNMVMPPQTGTAQLLMPPPYSNVNNGPIAAPMLPPHQLQQMLQAPNQPRFSPPTSPLYTAPVATLPEDTVYQKFLKAMPAATPIQPPPGIPPDLYLIPFDFHSAYNGDWWMRENQIQVQPMTRVWKGAANMLDIKGYDFREARNKQTALWAKSKAASAAEEGLMNVGQALRIFAEVEGLAPIFELYVHRGVYFYNEEDFDNAKADFDKALSMAEDDMQRWDVRFLLRSCREHKTPIEKLQYVPGMATATKPKAEPSKPKALATHFSSNHHKRARSRSIERHDRDAKRPRDRSRESIKSNDTKSESNLEPNPEPSLTTYNRTSRSDTTGNDHQHHPRSIHRCKSSSSSSEHDTWSSKNQRDKIDTEYYSRSEKEYREDPDHYIKGEKEYREDPDHYIKGENEYREDPDHYSKGEREYREASDRQSKSEREYRDDSDSKGEKEYREDPDRYSKGEKEYRDDSDSKGEKEYREDPDHYSKGGKEYRRTSVCSQGDADGVDGHEIDEVMSETRRGEYRRAGGSARTRADRHQRNSVDDYNYHRNSRNHYRDRDYSRGRDDYVRYRDADYPSRRYSHSYKDVDYDRRGRDDDYYRPRSRDTYKGSYRDDYSGQDDSSSSRNYNSNRDSSRHDTYKPSGGHRDSYRSRSSYDDHETSGGRTRSSYRRRDSYPDDYDTPSHSYKDYDRRDSDREHRSSVPTQRPYDDYGSSRRDNRRR</sequence>
<protein>
    <submittedName>
        <fullName evidence="3">Uncharacterized protein</fullName>
    </submittedName>
</protein>
<feature type="compositionally biased region" description="Polar residues" evidence="2">
    <location>
        <begin position="412"/>
        <end position="435"/>
    </location>
</feature>
<evidence type="ECO:0000313" key="5">
    <source>
        <dbReference type="Proteomes" id="UP000317494"/>
    </source>
</evidence>
<dbReference type="Proteomes" id="UP000317494">
    <property type="component" value="Unassembled WGS sequence"/>
</dbReference>
<feature type="compositionally biased region" description="Basic and acidic residues" evidence="2">
    <location>
        <begin position="728"/>
        <end position="757"/>
    </location>
</feature>
<name>A0A507CUY3_9FUNG</name>
<feature type="compositionally biased region" description="Basic and acidic residues" evidence="2">
    <location>
        <begin position="628"/>
        <end position="643"/>
    </location>
</feature>
<feature type="region of interest" description="Disordered" evidence="2">
    <location>
        <begin position="681"/>
        <end position="817"/>
    </location>
</feature>